<dbReference type="PATRIC" id="fig|1123500.6.peg.1157"/>
<dbReference type="RefSeq" id="WP_022791922.1">
    <property type="nucleotide sequence ID" value="NZ_ATUU01000004.1"/>
</dbReference>
<dbReference type="Pfam" id="PF07179">
    <property type="entry name" value="SseB"/>
    <property type="match status" value="1"/>
</dbReference>
<dbReference type="AlphaFoldDB" id="A0A0R2G1L3"/>
<name>A0A0R2G1L3_9LACO</name>
<dbReference type="Proteomes" id="UP000051296">
    <property type="component" value="Unassembled WGS sequence"/>
</dbReference>
<accession>A0A0R2G1L3</accession>
<dbReference type="EMBL" id="JQAX01000004">
    <property type="protein sequence ID" value="KRN31274.1"/>
    <property type="molecule type" value="Genomic_DNA"/>
</dbReference>
<gene>
    <name evidence="2" type="ORF">IV68_GL001157</name>
</gene>
<dbReference type="STRING" id="1123500.GCA_000420365_01209"/>
<dbReference type="InterPro" id="IPR009839">
    <property type="entry name" value="SseB_N"/>
</dbReference>
<dbReference type="eggNOG" id="ENOG5032R83">
    <property type="taxonomic scope" value="Bacteria"/>
</dbReference>
<evidence type="ECO:0000313" key="2">
    <source>
        <dbReference type="EMBL" id="KRN31274.1"/>
    </source>
</evidence>
<protein>
    <recommendedName>
        <fullName evidence="1">SseB protein N-terminal domain-containing protein</fullName>
    </recommendedName>
</protein>
<dbReference type="InParanoid" id="A0A0R2G1L3"/>
<comment type="caution">
    <text evidence="2">The sequence shown here is derived from an EMBL/GenBank/DDBJ whole genome shotgun (WGS) entry which is preliminary data.</text>
</comment>
<reference evidence="2 3" key="1">
    <citation type="journal article" date="2015" name="Genome Announc.">
        <title>Expanding the biotechnology potential of lactobacilli through comparative genomics of 213 strains and associated genera.</title>
        <authorList>
            <person name="Sun Z."/>
            <person name="Harris H.M."/>
            <person name="McCann A."/>
            <person name="Guo C."/>
            <person name="Argimon S."/>
            <person name="Zhang W."/>
            <person name="Yang X."/>
            <person name="Jeffery I.B."/>
            <person name="Cooney J.C."/>
            <person name="Kagawa T.F."/>
            <person name="Liu W."/>
            <person name="Song Y."/>
            <person name="Salvetti E."/>
            <person name="Wrobel A."/>
            <person name="Rasinkangas P."/>
            <person name="Parkhill J."/>
            <person name="Rea M.C."/>
            <person name="O'Sullivan O."/>
            <person name="Ritari J."/>
            <person name="Douillard F.P."/>
            <person name="Paul Ross R."/>
            <person name="Yang R."/>
            <person name="Briner A.E."/>
            <person name="Felis G.E."/>
            <person name="de Vos W.M."/>
            <person name="Barrangou R."/>
            <person name="Klaenhammer T.R."/>
            <person name="Caufield P.W."/>
            <person name="Cui Y."/>
            <person name="Zhang H."/>
            <person name="O'Toole P.W."/>
        </authorList>
    </citation>
    <scope>NUCLEOTIDE SEQUENCE [LARGE SCALE GENOMIC DNA]</scope>
    <source>
        <strain evidence="2 3">DSM 20190</strain>
    </source>
</reference>
<keyword evidence="3" id="KW-1185">Reference proteome</keyword>
<dbReference type="OrthoDB" id="2149078at2"/>
<evidence type="ECO:0000259" key="1">
    <source>
        <dbReference type="Pfam" id="PF07179"/>
    </source>
</evidence>
<sequence>MVDQKENEEKDEMLRNDDVLNALAALREEQNDTTEQNFTVALLNAQLIAPVNFTEEPTVSEEGELEMPAGAEIKLITFQTEDDETVFPAFTDMDAFGAQPIESEEKVYPWVMTIEDYLPFVQGEEGEQAQIAGIALNPFTNGMPITRDNLAYLATLIKNYDNQEIQITAADEIAPTALKYELIGLADDHHEAIDHMYLLRLNGQEGSAYLLVVDGPDRTKIQELQPQFEQIFKANAGQEGAAFNLAMKEDLADQLTDFQTLYDRDIQ</sequence>
<organism evidence="2 3">
    <name type="scientific">Weissella halotolerans DSM 20190</name>
    <dbReference type="NCBI Taxonomy" id="1123500"/>
    <lineage>
        <taxon>Bacteria</taxon>
        <taxon>Bacillati</taxon>
        <taxon>Bacillota</taxon>
        <taxon>Bacilli</taxon>
        <taxon>Lactobacillales</taxon>
        <taxon>Lactobacillaceae</taxon>
        <taxon>Weissella</taxon>
    </lineage>
</organism>
<proteinExistence type="predicted"/>
<feature type="domain" description="SseB protein N-terminal" evidence="1">
    <location>
        <begin position="21"/>
        <end position="150"/>
    </location>
</feature>
<evidence type="ECO:0000313" key="3">
    <source>
        <dbReference type="Proteomes" id="UP000051296"/>
    </source>
</evidence>